<proteinExistence type="predicted"/>
<dbReference type="PANTHER" id="PTHR48051">
    <property type="match status" value="1"/>
</dbReference>
<protein>
    <recommendedName>
        <fullName evidence="5">Leucine-rich repeat domain-containing protein</fullName>
    </recommendedName>
</protein>
<accession>A0A5C6RSS4</accession>
<dbReference type="Proteomes" id="UP000321721">
    <property type="component" value="Unassembled WGS sequence"/>
</dbReference>
<gene>
    <name evidence="3" type="ORF">FRY74_06695</name>
</gene>
<dbReference type="GO" id="GO:0005737">
    <property type="term" value="C:cytoplasm"/>
    <property type="evidence" value="ECO:0007669"/>
    <property type="project" value="TreeGrafter"/>
</dbReference>
<dbReference type="Pfam" id="PF13855">
    <property type="entry name" value="LRR_8"/>
    <property type="match status" value="1"/>
</dbReference>
<dbReference type="SUPFAM" id="SSF52058">
    <property type="entry name" value="L domain-like"/>
    <property type="match status" value="1"/>
</dbReference>
<dbReference type="InterPro" id="IPR050216">
    <property type="entry name" value="LRR_domain-containing"/>
</dbReference>
<organism evidence="3 4">
    <name type="scientific">Vicingus serpentipes</name>
    <dbReference type="NCBI Taxonomy" id="1926625"/>
    <lineage>
        <taxon>Bacteria</taxon>
        <taxon>Pseudomonadati</taxon>
        <taxon>Bacteroidota</taxon>
        <taxon>Flavobacteriia</taxon>
        <taxon>Flavobacteriales</taxon>
        <taxon>Vicingaceae</taxon>
        <taxon>Vicingus</taxon>
    </lineage>
</organism>
<keyword evidence="1" id="KW-0433">Leucine-rich repeat</keyword>
<evidence type="ECO:0000313" key="4">
    <source>
        <dbReference type="Proteomes" id="UP000321721"/>
    </source>
</evidence>
<comment type="caution">
    <text evidence="3">The sequence shown here is derived from an EMBL/GenBank/DDBJ whole genome shotgun (WGS) entry which is preliminary data.</text>
</comment>
<dbReference type="InterPro" id="IPR032675">
    <property type="entry name" value="LRR_dom_sf"/>
</dbReference>
<keyword evidence="2" id="KW-0677">Repeat</keyword>
<dbReference type="PANTHER" id="PTHR48051:SF1">
    <property type="entry name" value="RAS SUPPRESSOR PROTEIN 1"/>
    <property type="match status" value="1"/>
</dbReference>
<evidence type="ECO:0000256" key="2">
    <source>
        <dbReference type="ARBA" id="ARBA00022737"/>
    </source>
</evidence>
<dbReference type="InterPro" id="IPR003591">
    <property type="entry name" value="Leu-rich_rpt_typical-subtyp"/>
</dbReference>
<dbReference type="EMBL" id="VOOS01000003">
    <property type="protein sequence ID" value="TXB65109.1"/>
    <property type="molecule type" value="Genomic_DNA"/>
</dbReference>
<dbReference type="AlphaFoldDB" id="A0A5C6RSS4"/>
<dbReference type="SMART" id="SM00369">
    <property type="entry name" value="LRR_TYP"/>
    <property type="match status" value="3"/>
</dbReference>
<evidence type="ECO:0000313" key="3">
    <source>
        <dbReference type="EMBL" id="TXB65109.1"/>
    </source>
</evidence>
<dbReference type="Gene3D" id="3.80.10.10">
    <property type="entry name" value="Ribonuclease Inhibitor"/>
    <property type="match status" value="1"/>
</dbReference>
<dbReference type="PROSITE" id="PS51450">
    <property type="entry name" value="LRR"/>
    <property type="match status" value="2"/>
</dbReference>
<name>A0A5C6RSS4_9FLAO</name>
<keyword evidence="4" id="KW-1185">Reference proteome</keyword>
<reference evidence="3 4" key="1">
    <citation type="submission" date="2019-08" db="EMBL/GenBank/DDBJ databases">
        <title>Genome of Vicingus serpentipes NCIMB 15042.</title>
        <authorList>
            <person name="Bowman J.P."/>
        </authorList>
    </citation>
    <scope>NUCLEOTIDE SEQUENCE [LARGE SCALE GENOMIC DNA]</scope>
    <source>
        <strain evidence="3 4">NCIMB 15042</strain>
    </source>
</reference>
<evidence type="ECO:0000256" key="1">
    <source>
        <dbReference type="ARBA" id="ARBA00022614"/>
    </source>
</evidence>
<sequence>MTKKLLYSFLAKILPAFIFISISLEVNAQAFEKEALDTIKELTLEQALKIDPLKVYKLSLKKMKLNELPEEIYNFKNLQALDASRNKLIYFPRKISIFPHLQELNFSNNKIPSIPEELGLLTELKTLILNQNELTSLPSEISNLKKLTFLDVWGNDIGFLPAEIELLSGSLKEIDMRVILMSPEEHKKIKELLPETKIHFSKSCNCGF</sequence>
<evidence type="ECO:0008006" key="5">
    <source>
        <dbReference type="Google" id="ProtNLM"/>
    </source>
</evidence>
<dbReference type="InterPro" id="IPR001611">
    <property type="entry name" value="Leu-rich_rpt"/>
</dbReference>